<protein>
    <submittedName>
        <fullName evidence="2">Uncharacterized protein</fullName>
    </submittedName>
</protein>
<dbReference type="EMBL" id="BRPJ01000002">
    <property type="protein sequence ID" value="GLB28175.1"/>
    <property type="molecule type" value="Genomic_DNA"/>
</dbReference>
<keyword evidence="1" id="KW-0472">Membrane</keyword>
<dbReference type="Proteomes" id="UP001419084">
    <property type="component" value="Unassembled WGS sequence"/>
</dbReference>
<name>A0ABQ5M0W8_9FIRM</name>
<keyword evidence="1" id="KW-1133">Transmembrane helix</keyword>
<feature type="transmembrane region" description="Helical" evidence="1">
    <location>
        <begin position="50"/>
        <end position="71"/>
    </location>
</feature>
<evidence type="ECO:0000256" key="1">
    <source>
        <dbReference type="SAM" id="Phobius"/>
    </source>
</evidence>
<accession>A0ABQ5M0W8</accession>
<proteinExistence type="predicted"/>
<evidence type="ECO:0000313" key="3">
    <source>
        <dbReference type="Proteomes" id="UP001419084"/>
    </source>
</evidence>
<evidence type="ECO:0000313" key="2">
    <source>
        <dbReference type="EMBL" id="GLB28175.1"/>
    </source>
</evidence>
<gene>
    <name evidence="2" type="ORF">LAD12857_00980</name>
</gene>
<keyword evidence="1" id="KW-0812">Transmembrane</keyword>
<keyword evidence="3" id="KW-1185">Reference proteome</keyword>
<reference evidence="2 3" key="1">
    <citation type="journal article" date="2024" name="Int. J. Syst. Evol. Microbiol.">
        <title>Lacrimispora brassicae sp. nov. isolated from fermented cabbage, and proposal of Clostridium indicum Gundawar et al. 2019 and Clostridium methoxybenzovorans Mechichi et al. 1999 as heterotypic synonyms of Lacrimispora amygdalina (Parshina et al. 2003) Haas and Blanchard 2020 and Lacrimispora indolis (McClung and McCoy 1957) Haas and Blanchard 2020, respectively.</title>
        <authorList>
            <person name="Kobayashi H."/>
            <person name="Tanizawa Y."/>
            <person name="Sakamoto M."/>
            <person name="Ohkuma M."/>
            <person name="Tohno M."/>
        </authorList>
    </citation>
    <scope>NUCLEOTIDE SEQUENCE [LARGE SCALE GENOMIC DNA]</scope>
    <source>
        <strain evidence="2 3">DSM 12857</strain>
    </source>
</reference>
<sequence length="77" mass="9619">MNRRIRELEGEVARLKNRPLWKQILDDLKPKPKWRPYNRKRKFFEFMEKLVHVILAVAFTIIVFVAVYWFMKWSMHQ</sequence>
<comment type="caution">
    <text evidence="2">The sequence shown here is derived from an EMBL/GenBank/DDBJ whole genome shotgun (WGS) entry which is preliminary data.</text>
</comment>
<organism evidence="2 3">
    <name type="scientific">Lacrimispora amygdalina</name>
    <dbReference type="NCBI Taxonomy" id="253257"/>
    <lineage>
        <taxon>Bacteria</taxon>
        <taxon>Bacillati</taxon>
        <taxon>Bacillota</taxon>
        <taxon>Clostridia</taxon>
        <taxon>Lachnospirales</taxon>
        <taxon>Lachnospiraceae</taxon>
        <taxon>Lacrimispora</taxon>
    </lineage>
</organism>